<evidence type="ECO:0000256" key="3">
    <source>
        <dbReference type="ARBA" id="ARBA00022741"/>
    </source>
</evidence>
<dbReference type="AlphaFoldDB" id="A0A8J9VQW9"/>
<keyword evidence="3 5" id="KW-0547">Nucleotide-binding</keyword>
<dbReference type="CDD" id="cd05966">
    <property type="entry name" value="ACS"/>
    <property type="match status" value="1"/>
</dbReference>
<dbReference type="NCBIfam" id="NF001208">
    <property type="entry name" value="PRK00174.1"/>
    <property type="match status" value="1"/>
</dbReference>
<evidence type="ECO:0000256" key="2">
    <source>
        <dbReference type="ARBA" id="ARBA00022598"/>
    </source>
</evidence>
<dbReference type="Gene3D" id="3.30.300.30">
    <property type="match status" value="1"/>
</dbReference>
<comment type="similarity">
    <text evidence="1 5">Belongs to the ATP-dependent AMP-binding enzyme family.</text>
</comment>
<dbReference type="GO" id="GO:0005524">
    <property type="term" value="F:ATP binding"/>
    <property type="evidence" value="ECO:0007669"/>
    <property type="project" value="UniProtKB-UniRule"/>
</dbReference>
<keyword evidence="4 5" id="KW-0067">ATP-binding</keyword>
<dbReference type="EC" id="6.2.1.1" evidence="5"/>
<evidence type="ECO:0000313" key="10">
    <source>
        <dbReference type="Proteomes" id="UP000838878"/>
    </source>
</evidence>
<dbReference type="InterPro" id="IPR025110">
    <property type="entry name" value="AMP-bd_C"/>
</dbReference>
<name>A0A8J9VQW9_9NEOP</name>
<evidence type="ECO:0000313" key="9">
    <source>
        <dbReference type="EMBL" id="CAH0716427.1"/>
    </source>
</evidence>
<feature type="domain" description="AMP-binding enzyme C-terminal" evidence="7">
    <location>
        <begin position="550"/>
        <end position="628"/>
    </location>
</feature>
<dbReference type="Pfam" id="PF16177">
    <property type="entry name" value="ACAS_N"/>
    <property type="match status" value="1"/>
</dbReference>
<evidence type="ECO:0000256" key="4">
    <source>
        <dbReference type="ARBA" id="ARBA00022840"/>
    </source>
</evidence>
<feature type="domain" description="Acetyl-coenzyme A synthetase N-terminal" evidence="8">
    <location>
        <begin position="23"/>
        <end position="83"/>
    </location>
</feature>
<dbReference type="InterPro" id="IPR045851">
    <property type="entry name" value="AMP-bd_C_sf"/>
</dbReference>
<dbReference type="Gene3D" id="3.40.50.12780">
    <property type="entry name" value="N-terminal domain of ligase-like"/>
    <property type="match status" value="1"/>
</dbReference>
<dbReference type="GO" id="GO:0003987">
    <property type="term" value="F:acetate-CoA ligase activity"/>
    <property type="evidence" value="ECO:0007669"/>
    <property type="project" value="UniProtKB-UniRule"/>
</dbReference>
<dbReference type="Pfam" id="PF13193">
    <property type="entry name" value="AMP-binding_C"/>
    <property type="match status" value="1"/>
</dbReference>
<dbReference type="InterPro" id="IPR020845">
    <property type="entry name" value="AMP-binding_CS"/>
</dbReference>
<dbReference type="Pfam" id="PF00501">
    <property type="entry name" value="AMP-binding"/>
    <property type="match status" value="1"/>
</dbReference>
<dbReference type="FunFam" id="3.40.50.12780:FF:000001">
    <property type="entry name" value="Acetyl-coenzyme A synthetase"/>
    <property type="match status" value="1"/>
</dbReference>
<evidence type="ECO:0000259" key="7">
    <source>
        <dbReference type="Pfam" id="PF13193"/>
    </source>
</evidence>
<evidence type="ECO:0000259" key="8">
    <source>
        <dbReference type="Pfam" id="PF16177"/>
    </source>
</evidence>
<dbReference type="InterPro" id="IPR011904">
    <property type="entry name" value="Ac_CoA_lig"/>
</dbReference>
<dbReference type="GO" id="GO:0016208">
    <property type="term" value="F:AMP binding"/>
    <property type="evidence" value="ECO:0007669"/>
    <property type="project" value="InterPro"/>
</dbReference>
<feature type="domain" description="AMP-dependent synthetase/ligase" evidence="6">
    <location>
        <begin position="91"/>
        <end position="494"/>
    </location>
</feature>
<dbReference type="SUPFAM" id="SSF56801">
    <property type="entry name" value="Acetyl-CoA synthetase-like"/>
    <property type="match status" value="1"/>
</dbReference>
<accession>A0A8J9VQW9</accession>
<dbReference type="GO" id="GO:0019427">
    <property type="term" value="P:acetyl-CoA biosynthetic process from acetate"/>
    <property type="evidence" value="ECO:0007669"/>
    <property type="project" value="InterPro"/>
</dbReference>
<protein>
    <recommendedName>
        <fullName evidence="5">Acetyl-coenzyme A synthetase</fullName>
        <ecNumber evidence="5">6.2.1.1</ecNumber>
    </recommendedName>
</protein>
<sequence>MSRVYQPSDFVVEKSRVPSFEKYKELYKKSLEDPEEFWSEIANDLYWQTPFQRGNIVSYNFDLSKGDIFVKWMEGAITNVCFNLLDRNIRNGFGDKIAYYWEGNHPEDYSRVTYKKLLDLVCQFANALRDKGIRKGDRVSIYMPMILETVVCMLACARIGAIHSIVFAGFSPDSLAERMSDCKAKVLVTTDGAWRGEKLLVLKKTCDEAIEKAKNVHNHTVNMCIVVSHLNRVTPCGNMPDLKSLYKWNDDVDVWWHDIIDGQSNICPLEWMDAEDPLFMLYTSGSTGKPKGVLHTTGGYMVYATATFRYVFDYRNSDIYWCTADVGWITGHTYVVYGPLANAATSVMFEGTPFFPENDRYWSLVEKYQVSQFYTAPTAIRSLMKFGDSIVVKHNLTTLRVLGSVGEPINPEAWFWYYNIVGGGRCSIVDTFWQTETGGHVLTSLPGATPMKPGAAGFPFFGVEPSLVDENGKIIEGEGEGYLVFSKPWPGIMRTLFGDHKRYEKVYFSKFNGYYCTGDGARRDEDGFLWVTGRIDDMLNVSGHLMSTAEVEGVLTEEPRVSEAAVVSKPHPVKGESLYCFVTLNEGAKFDAELIDSLKKRVRNRIGAFAAPDMIQYAPGLPKTRSGKIMRRILRKVALGDKDIGDTSTLADPSVVEELFNNKP</sequence>
<dbReference type="InterPro" id="IPR000873">
    <property type="entry name" value="AMP-dep_synth/lig_dom"/>
</dbReference>
<dbReference type="PROSITE" id="PS00455">
    <property type="entry name" value="AMP_BINDING"/>
    <property type="match status" value="1"/>
</dbReference>
<dbReference type="EMBL" id="OV170231">
    <property type="protein sequence ID" value="CAH0716427.1"/>
    <property type="molecule type" value="Genomic_DNA"/>
</dbReference>
<gene>
    <name evidence="9" type="ORF">BINO364_LOCUS3196</name>
</gene>
<dbReference type="InterPro" id="IPR042099">
    <property type="entry name" value="ANL_N_sf"/>
</dbReference>
<keyword evidence="10" id="KW-1185">Reference proteome</keyword>
<keyword evidence="2 5" id="KW-0436">Ligase</keyword>
<feature type="non-terminal residue" evidence="9">
    <location>
        <position position="664"/>
    </location>
</feature>
<dbReference type="InterPro" id="IPR032387">
    <property type="entry name" value="ACAS_N"/>
</dbReference>
<dbReference type="Proteomes" id="UP000838878">
    <property type="component" value="Chromosome 11"/>
</dbReference>
<dbReference type="PANTHER" id="PTHR24095:SF244">
    <property type="entry name" value="ACETYL-COENZYME A SYNTHETASE"/>
    <property type="match status" value="1"/>
</dbReference>
<reference evidence="9" key="1">
    <citation type="submission" date="2021-12" db="EMBL/GenBank/DDBJ databases">
        <authorList>
            <person name="Martin H S."/>
        </authorList>
    </citation>
    <scope>NUCLEOTIDE SEQUENCE</scope>
</reference>
<dbReference type="PANTHER" id="PTHR24095">
    <property type="entry name" value="ACETYL-COENZYME A SYNTHETASE"/>
    <property type="match status" value="1"/>
</dbReference>
<comment type="catalytic activity">
    <reaction evidence="5">
        <text>acetate + ATP + CoA = acetyl-CoA + AMP + diphosphate</text>
        <dbReference type="Rhea" id="RHEA:23176"/>
        <dbReference type="ChEBI" id="CHEBI:30089"/>
        <dbReference type="ChEBI" id="CHEBI:30616"/>
        <dbReference type="ChEBI" id="CHEBI:33019"/>
        <dbReference type="ChEBI" id="CHEBI:57287"/>
        <dbReference type="ChEBI" id="CHEBI:57288"/>
        <dbReference type="ChEBI" id="CHEBI:456215"/>
        <dbReference type="EC" id="6.2.1.1"/>
    </reaction>
</comment>
<evidence type="ECO:0000256" key="1">
    <source>
        <dbReference type="ARBA" id="ARBA00006432"/>
    </source>
</evidence>
<evidence type="ECO:0000259" key="6">
    <source>
        <dbReference type="Pfam" id="PF00501"/>
    </source>
</evidence>
<dbReference type="FunFam" id="3.30.300.30:FF:000004">
    <property type="entry name" value="Acetyl-coenzyme A synthetase"/>
    <property type="match status" value="1"/>
</dbReference>
<evidence type="ECO:0000256" key="5">
    <source>
        <dbReference type="RuleBase" id="RU361147"/>
    </source>
</evidence>
<proteinExistence type="inferred from homology"/>
<organism evidence="9 10">
    <name type="scientific">Brenthis ino</name>
    <name type="common">lesser marbled fritillary</name>
    <dbReference type="NCBI Taxonomy" id="405034"/>
    <lineage>
        <taxon>Eukaryota</taxon>
        <taxon>Metazoa</taxon>
        <taxon>Ecdysozoa</taxon>
        <taxon>Arthropoda</taxon>
        <taxon>Hexapoda</taxon>
        <taxon>Insecta</taxon>
        <taxon>Pterygota</taxon>
        <taxon>Neoptera</taxon>
        <taxon>Endopterygota</taxon>
        <taxon>Lepidoptera</taxon>
        <taxon>Glossata</taxon>
        <taxon>Ditrysia</taxon>
        <taxon>Papilionoidea</taxon>
        <taxon>Nymphalidae</taxon>
        <taxon>Heliconiinae</taxon>
        <taxon>Argynnini</taxon>
        <taxon>Brenthis</taxon>
    </lineage>
</organism>
<dbReference type="OrthoDB" id="1706066at2759"/>
<dbReference type="NCBIfam" id="TIGR02188">
    <property type="entry name" value="Ac_CoA_lig_AcsA"/>
    <property type="match status" value="1"/>
</dbReference>